<reference evidence="12" key="1">
    <citation type="submission" date="2019-03" db="EMBL/GenBank/DDBJ databases">
        <title>WGS assembly of Setaria viridis.</title>
        <authorList>
            <person name="Huang P."/>
            <person name="Jenkins J."/>
            <person name="Grimwood J."/>
            <person name="Barry K."/>
            <person name="Healey A."/>
            <person name="Mamidi S."/>
            <person name="Sreedasyam A."/>
            <person name="Shu S."/>
            <person name="Feldman M."/>
            <person name="Wu J."/>
            <person name="Yu Y."/>
            <person name="Chen C."/>
            <person name="Johnson J."/>
            <person name="Rokhsar D."/>
            <person name="Baxter I."/>
            <person name="Schmutz J."/>
            <person name="Brutnell T."/>
            <person name="Kellogg E."/>
        </authorList>
    </citation>
    <scope>NUCLEOTIDE SEQUENCE [LARGE SCALE GENOMIC DNA]</scope>
</reference>
<evidence type="ECO:0000256" key="9">
    <source>
        <dbReference type="PIRSR" id="PIRSR605150-2"/>
    </source>
</evidence>
<dbReference type="Proteomes" id="UP000298652">
    <property type="component" value="Chromosome 3"/>
</dbReference>
<dbReference type="SUPFAM" id="SSF53448">
    <property type="entry name" value="Nucleotide-diphospho-sugar transferases"/>
    <property type="match status" value="1"/>
</dbReference>
<keyword evidence="4 11" id="KW-0812">Transmembrane</keyword>
<keyword evidence="3" id="KW-0808">Transferase</keyword>
<dbReference type="Pfam" id="PF03552">
    <property type="entry name" value="Cellulose_synt"/>
    <property type="match status" value="2"/>
</dbReference>
<protein>
    <recommendedName>
        <fullName evidence="14">Glycosyltransferase 2-like domain-containing protein</fullName>
    </recommendedName>
</protein>
<feature type="active site" evidence="8">
    <location>
        <position position="143"/>
    </location>
</feature>
<evidence type="ECO:0008006" key="14">
    <source>
        <dbReference type="Google" id="ProtNLM"/>
    </source>
</evidence>
<evidence type="ECO:0000256" key="3">
    <source>
        <dbReference type="ARBA" id="ARBA00022679"/>
    </source>
</evidence>
<evidence type="ECO:0000313" key="13">
    <source>
        <dbReference type="Proteomes" id="UP000298652"/>
    </source>
</evidence>
<organism evidence="12 13">
    <name type="scientific">Setaria viridis</name>
    <name type="common">Green bristlegrass</name>
    <name type="synonym">Setaria italica subsp. viridis</name>
    <dbReference type="NCBI Taxonomy" id="4556"/>
    <lineage>
        <taxon>Eukaryota</taxon>
        <taxon>Viridiplantae</taxon>
        <taxon>Streptophyta</taxon>
        <taxon>Embryophyta</taxon>
        <taxon>Tracheophyta</taxon>
        <taxon>Spermatophyta</taxon>
        <taxon>Magnoliopsida</taxon>
        <taxon>Liliopsida</taxon>
        <taxon>Poales</taxon>
        <taxon>Poaceae</taxon>
        <taxon>PACMAD clade</taxon>
        <taxon>Panicoideae</taxon>
        <taxon>Panicodae</taxon>
        <taxon>Paniceae</taxon>
        <taxon>Cenchrinae</taxon>
        <taxon>Setaria</taxon>
    </lineage>
</organism>
<feature type="transmembrane region" description="Helical" evidence="11">
    <location>
        <begin position="745"/>
        <end position="764"/>
    </location>
</feature>
<dbReference type="OMA" id="LYCFPAW"/>
<evidence type="ECO:0000256" key="5">
    <source>
        <dbReference type="ARBA" id="ARBA00022989"/>
    </source>
</evidence>
<evidence type="ECO:0000256" key="1">
    <source>
        <dbReference type="ARBA" id="ARBA00004127"/>
    </source>
</evidence>
<dbReference type="InterPro" id="IPR005150">
    <property type="entry name" value="Cellulose_synth"/>
</dbReference>
<comment type="subcellular location">
    <subcellularLocation>
        <location evidence="1">Endomembrane system</location>
        <topology evidence="1">Multi-pass membrane protein</topology>
    </subcellularLocation>
</comment>
<keyword evidence="7" id="KW-0961">Cell wall biogenesis/degradation</keyword>
<evidence type="ECO:0000256" key="8">
    <source>
        <dbReference type="PIRSR" id="PIRSR605150-1"/>
    </source>
</evidence>
<dbReference type="GO" id="GO:0016760">
    <property type="term" value="F:cellulose synthase (UDP-forming) activity"/>
    <property type="evidence" value="ECO:0007669"/>
    <property type="project" value="InterPro"/>
</dbReference>
<feature type="binding site" evidence="9">
    <location>
        <position position="143"/>
    </location>
    <ligand>
        <name>UDP-alpha-D-glucose</name>
        <dbReference type="ChEBI" id="CHEBI:58885"/>
    </ligand>
</feature>
<feature type="transmembrane region" description="Helical" evidence="11">
    <location>
        <begin position="672"/>
        <end position="695"/>
    </location>
</feature>
<feature type="active site" evidence="8">
    <location>
        <position position="474"/>
    </location>
</feature>
<feature type="binding site" evidence="9">
    <location>
        <position position="113"/>
    </location>
    <ligand>
        <name>UDP-alpha-D-glucose</name>
        <dbReference type="ChEBI" id="CHEBI:58885"/>
    </ligand>
</feature>
<dbReference type="GO" id="GO:0071669">
    <property type="term" value="P:plant-type cell wall organization or biogenesis"/>
    <property type="evidence" value="ECO:0007669"/>
    <property type="project" value="UniProtKB-ARBA"/>
</dbReference>
<dbReference type="AlphaFoldDB" id="A0A4V6Y8Q9"/>
<dbReference type="GO" id="GO:0012505">
    <property type="term" value="C:endomembrane system"/>
    <property type="evidence" value="ECO:0007669"/>
    <property type="project" value="UniProtKB-SubCell"/>
</dbReference>
<keyword evidence="13" id="KW-1185">Reference proteome</keyword>
<sequence>MAAGETTTPPFSSVHVNRRLATANRLMAAVHAALAAAAIAHRALHLHQLSGGVARNAAMVAADLTLLFLWTLSQSGLWRPVSRAAFPDRLLESRRRGDLPAVDVLVVTADPDKEPALGVMNTVVSAMALDYHGGRLSVYLSDDAGSPLTLMAARKAYAFARAWVPFCRRHSVQCPWPDRYFAGDDGQDDGGDRCGEAAEERRRMKKMYETFKGDIEEASKEKSISRSWTKEKRQDHDAYVEIITAGEEEEDDQQGEETVPLLVYVSREKRRASPHHFKAGALNALLRVSSLVSNAPYLLVLDCDMSCNSPSSALEAMCFHLDRSPPAPESLAFVQFPQMFHNLSPNDIYTNDLRYIFATRWIGQDGLRGPLLAGTGFYVRRDALYGAMPSAATSLPAHGAEFSSMEAGELVRRFGHSDDLISSVRNLHLQKPPAAGRHHRRLPRDAALVASCAYETGTGWGDEVGFMYQSVVEDYFTGYRRFFSRGWTSAYCYPAPSSRPPFLGTMPTNLNDVLVQNKRWMSGLLAVGLSRRYCPLACRGLLAVSVPQAMTYAHFGFLSLYAFPALCYATLPQLCFLRGVPLFPDAAAAPWFAAAFASSLVQHLVEVSVARRGLAVRTWWNEQRFWMLNAVTAQLFGCVSAVQDLVGAAALRFDLTSKADDDDGGRLYQKGVFDFTGCSTLLLPATTLCALNAAALVGGTWKMMTGGGGGLSGEMLPQLFLLSYVAALSYPLLEGMFLRMDSARVPGRITALSVALAAVLLSLFG</sequence>
<name>A0A4V6Y8Q9_SETVI</name>
<evidence type="ECO:0000256" key="6">
    <source>
        <dbReference type="ARBA" id="ARBA00023136"/>
    </source>
</evidence>
<dbReference type="EMBL" id="CM016554">
    <property type="protein sequence ID" value="TKW28706.1"/>
    <property type="molecule type" value="Genomic_DNA"/>
</dbReference>
<dbReference type="PANTHER" id="PTHR13301">
    <property type="entry name" value="X-BOX TRANSCRIPTION FACTOR-RELATED"/>
    <property type="match status" value="1"/>
</dbReference>
<keyword evidence="2" id="KW-0328">Glycosyltransferase</keyword>
<evidence type="ECO:0000256" key="7">
    <source>
        <dbReference type="ARBA" id="ARBA00023316"/>
    </source>
</evidence>
<proteinExistence type="predicted"/>
<evidence type="ECO:0000313" key="12">
    <source>
        <dbReference type="EMBL" id="TKW28706.1"/>
    </source>
</evidence>
<evidence type="ECO:0000256" key="4">
    <source>
        <dbReference type="ARBA" id="ARBA00022692"/>
    </source>
</evidence>
<evidence type="ECO:0000256" key="11">
    <source>
        <dbReference type="SAM" id="Phobius"/>
    </source>
</evidence>
<evidence type="ECO:0000256" key="2">
    <source>
        <dbReference type="ARBA" id="ARBA00022676"/>
    </source>
</evidence>
<dbReference type="Gene3D" id="3.90.550.10">
    <property type="entry name" value="Spore Coat Polysaccharide Biosynthesis Protein SpsA, Chain A"/>
    <property type="match status" value="1"/>
</dbReference>
<feature type="binding site" evidence="10">
    <location>
        <position position="302"/>
    </location>
    <ligand>
        <name>Mn(2+)</name>
        <dbReference type="ChEBI" id="CHEBI:29035"/>
    </ligand>
</feature>
<dbReference type="GO" id="GO:0030244">
    <property type="term" value="P:cellulose biosynthetic process"/>
    <property type="evidence" value="ECO:0007669"/>
    <property type="project" value="InterPro"/>
</dbReference>
<dbReference type="GO" id="GO:0071555">
    <property type="term" value="P:cell wall organization"/>
    <property type="evidence" value="ECO:0007669"/>
    <property type="project" value="UniProtKB-KW"/>
</dbReference>
<feature type="transmembrane region" description="Helical" evidence="11">
    <location>
        <begin position="552"/>
        <end position="571"/>
    </location>
</feature>
<dbReference type="GO" id="GO:0016020">
    <property type="term" value="C:membrane"/>
    <property type="evidence" value="ECO:0007669"/>
    <property type="project" value="InterPro"/>
</dbReference>
<gene>
    <name evidence="12" type="ORF">SEVIR_3G346200v2</name>
</gene>
<evidence type="ECO:0000256" key="10">
    <source>
        <dbReference type="PIRSR" id="PIRSR605150-3"/>
    </source>
</evidence>
<keyword evidence="6 11" id="KW-0472">Membrane</keyword>
<feature type="binding site" evidence="9">
    <location>
        <position position="114"/>
    </location>
    <ligand>
        <name>UDP-alpha-D-glucose</name>
        <dbReference type="ChEBI" id="CHEBI:58885"/>
    </ligand>
</feature>
<feature type="binding site" evidence="10">
    <location>
        <position position="278"/>
    </location>
    <ligand>
        <name>Mn(2+)</name>
        <dbReference type="ChEBI" id="CHEBI:29035"/>
    </ligand>
</feature>
<keyword evidence="5 11" id="KW-1133">Transmembrane helix</keyword>
<feature type="transmembrane region" description="Helical" evidence="11">
    <location>
        <begin position="715"/>
        <end position="733"/>
    </location>
</feature>
<dbReference type="Gramene" id="TKW28706">
    <property type="protein sequence ID" value="TKW28706"/>
    <property type="gene ID" value="SEVIR_3G346200v2"/>
</dbReference>
<dbReference type="InterPro" id="IPR029044">
    <property type="entry name" value="Nucleotide-diphossugar_trans"/>
</dbReference>
<accession>A0A4V6Y8Q9</accession>